<evidence type="ECO:0000256" key="7">
    <source>
        <dbReference type="ARBA" id="ARBA00023136"/>
    </source>
</evidence>
<keyword evidence="5 9" id="KW-0812">Transmembrane</keyword>
<dbReference type="PANTHER" id="PTHR30472">
    <property type="entry name" value="FERRIC ENTEROBACTIN TRANSPORT SYSTEM PERMEASE PROTEIN"/>
    <property type="match status" value="1"/>
</dbReference>
<feature type="transmembrane region" description="Helical" evidence="9">
    <location>
        <begin position="238"/>
        <end position="257"/>
    </location>
</feature>
<evidence type="ECO:0000256" key="6">
    <source>
        <dbReference type="ARBA" id="ARBA00022989"/>
    </source>
</evidence>
<reference evidence="10" key="1">
    <citation type="submission" date="2022-05" db="EMBL/GenBank/DDBJ databases">
        <title>Genomic analysis of Brachybacterium sp. CBA3104.</title>
        <authorList>
            <person name="Roh S.W."/>
            <person name="Kim Y.B."/>
            <person name="Kim Y."/>
        </authorList>
    </citation>
    <scope>NUCLEOTIDE SEQUENCE</scope>
    <source>
        <strain evidence="10">CBA3104</strain>
    </source>
</reference>
<dbReference type="Proteomes" id="UP001055868">
    <property type="component" value="Chromosome"/>
</dbReference>
<evidence type="ECO:0000256" key="5">
    <source>
        <dbReference type="ARBA" id="ARBA00022692"/>
    </source>
</evidence>
<evidence type="ECO:0000256" key="3">
    <source>
        <dbReference type="ARBA" id="ARBA00022448"/>
    </source>
</evidence>
<feature type="transmembrane region" description="Helical" evidence="9">
    <location>
        <begin position="40"/>
        <end position="63"/>
    </location>
</feature>
<evidence type="ECO:0000256" key="9">
    <source>
        <dbReference type="SAM" id="Phobius"/>
    </source>
</evidence>
<organism evidence="10 11">
    <name type="scientific">Brachybacterium kimchii</name>
    <dbReference type="NCBI Taxonomy" id="2942909"/>
    <lineage>
        <taxon>Bacteria</taxon>
        <taxon>Bacillati</taxon>
        <taxon>Actinomycetota</taxon>
        <taxon>Actinomycetes</taxon>
        <taxon>Micrococcales</taxon>
        <taxon>Dermabacteraceae</taxon>
        <taxon>Brachybacterium</taxon>
    </lineage>
</organism>
<feature type="transmembrane region" description="Helical" evidence="9">
    <location>
        <begin position="129"/>
        <end position="149"/>
    </location>
</feature>
<proteinExistence type="inferred from homology"/>
<comment type="subcellular location">
    <subcellularLocation>
        <location evidence="1">Cell membrane</location>
        <topology evidence="1">Multi-pass membrane protein</topology>
    </subcellularLocation>
</comment>
<evidence type="ECO:0000256" key="1">
    <source>
        <dbReference type="ARBA" id="ARBA00004651"/>
    </source>
</evidence>
<dbReference type="Gene3D" id="1.10.3470.10">
    <property type="entry name" value="ABC transporter involved in vitamin B12 uptake, BtuC"/>
    <property type="match status" value="1"/>
</dbReference>
<evidence type="ECO:0000313" key="10">
    <source>
        <dbReference type="EMBL" id="UQN28807.1"/>
    </source>
</evidence>
<keyword evidence="7 9" id="KW-0472">Membrane</keyword>
<comment type="similarity">
    <text evidence="2">Belongs to the binding-protein-dependent transport system permease family. FecCD subfamily.</text>
</comment>
<dbReference type="InterPro" id="IPR000522">
    <property type="entry name" value="ABC_transptr_permease_BtuC"/>
</dbReference>
<keyword evidence="4" id="KW-1003">Cell membrane</keyword>
<evidence type="ECO:0000256" key="8">
    <source>
        <dbReference type="SAM" id="MobiDB-lite"/>
    </source>
</evidence>
<dbReference type="SUPFAM" id="SSF81345">
    <property type="entry name" value="ABC transporter involved in vitamin B12 uptake, BtuC"/>
    <property type="match status" value="1"/>
</dbReference>
<keyword evidence="6 9" id="KW-1133">Transmembrane helix</keyword>
<dbReference type="PANTHER" id="PTHR30472:SF24">
    <property type="entry name" value="FERRIC ENTEROBACTIN TRANSPORT SYSTEM PERMEASE PROTEIN FEPG"/>
    <property type="match status" value="1"/>
</dbReference>
<dbReference type="Pfam" id="PF01032">
    <property type="entry name" value="FecCD"/>
    <property type="match status" value="1"/>
</dbReference>
<evidence type="ECO:0000313" key="11">
    <source>
        <dbReference type="Proteomes" id="UP001055868"/>
    </source>
</evidence>
<feature type="transmembrane region" description="Helical" evidence="9">
    <location>
        <begin position="277"/>
        <end position="304"/>
    </location>
</feature>
<feature type="transmembrane region" description="Helical" evidence="9">
    <location>
        <begin position="345"/>
        <end position="365"/>
    </location>
</feature>
<feature type="transmembrane region" description="Helical" evidence="9">
    <location>
        <begin position="316"/>
        <end position="333"/>
    </location>
</feature>
<dbReference type="EMBL" id="CP097218">
    <property type="protein sequence ID" value="UQN28807.1"/>
    <property type="molecule type" value="Genomic_DNA"/>
</dbReference>
<gene>
    <name evidence="10" type="ORF">M4486_14415</name>
</gene>
<dbReference type="CDD" id="cd06550">
    <property type="entry name" value="TM_ABC_iron-siderophores_like"/>
    <property type="match status" value="1"/>
</dbReference>
<keyword evidence="3" id="KW-0813">Transport</keyword>
<feature type="transmembrane region" description="Helical" evidence="9">
    <location>
        <begin position="100"/>
        <end position="117"/>
    </location>
</feature>
<name>A0ABY4N4W0_9MICO</name>
<dbReference type="RefSeq" id="WP_249477924.1">
    <property type="nucleotide sequence ID" value="NZ_CP097218.1"/>
</dbReference>
<feature type="transmembrane region" description="Helical" evidence="9">
    <location>
        <begin position="186"/>
        <end position="208"/>
    </location>
</feature>
<evidence type="ECO:0000256" key="4">
    <source>
        <dbReference type="ARBA" id="ARBA00022475"/>
    </source>
</evidence>
<sequence>MTVRSTAEAPASSASPAPQAGPRAPRAIRLPTLRRGHLPLTLRTLGVCLAILIACMAMLILAVSTGDLTIPVRQVVPALFGAGDGGTVLVVQQWRLPRGLMALLLGAALGIGGAIFQSLTRNPLGSPDVIGFGTGAYTGALVVILLLGGSYLGTAAGALIGGTATALVVYLLSITRGAGRRGIQGFRLIVVGIGVSAMLSAVNTWLVLHAEIEDAMRVAVWGAGSLNGVSWEQMRPTVITVIVLCAACVVLAERMHILEMGDESASALGVRAEATRLALMLTGITAVALVSAVAGPISFVALAAPQIAKRLTRSHGMGIAPAALMGSLLLLVSDYVAQRINPTSPLPVGVVTVCVGGIYLVWLLISEGRKHLR</sequence>
<dbReference type="InterPro" id="IPR037294">
    <property type="entry name" value="ABC_BtuC-like"/>
</dbReference>
<keyword evidence="11" id="KW-1185">Reference proteome</keyword>
<feature type="transmembrane region" description="Helical" evidence="9">
    <location>
        <begin position="155"/>
        <end position="174"/>
    </location>
</feature>
<accession>A0ABY4N4W0</accession>
<evidence type="ECO:0000256" key="2">
    <source>
        <dbReference type="ARBA" id="ARBA00007935"/>
    </source>
</evidence>
<feature type="region of interest" description="Disordered" evidence="8">
    <location>
        <begin position="1"/>
        <end position="25"/>
    </location>
</feature>
<protein>
    <submittedName>
        <fullName evidence="10">Iron chelate uptake ABC transporter family permease subunit</fullName>
    </submittedName>
</protein>